<dbReference type="Pfam" id="PF02653">
    <property type="entry name" value="BPD_transp_2"/>
    <property type="match status" value="1"/>
</dbReference>
<feature type="transmembrane region" description="Helical" evidence="6">
    <location>
        <begin position="177"/>
        <end position="199"/>
    </location>
</feature>
<keyword evidence="5 6" id="KW-0472">Membrane</keyword>
<feature type="transmembrane region" description="Helical" evidence="6">
    <location>
        <begin position="284"/>
        <end position="306"/>
    </location>
</feature>
<feature type="transmembrane region" description="Helical" evidence="6">
    <location>
        <begin position="228"/>
        <end position="248"/>
    </location>
</feature>
<dbReference type="Proteomes" id="UP000641932">
    <property type="component" value="Unassembled WGS sequence"/>
</dbReference>
<keyword evidence="2" id="KW-1003">Cell membrane</keyword>
<sequence>MRTRAHQNARAAVTPPAILDRLRAADPRRYVVYAGFALIMVVFSITLRDSGFLTTPNLVHIVQQTAPITVMAVGLVLVLTAGEIDLSIGSVVALSALVAGVMLRDYDSMPLAVAASLAVGAGVGLFNGLFVTRVRVPSFLVTLATLGLVAGLARVMTNLQSVPITHEYFNGLFGSGSMAGISTLVLWSAAAVAVGHYVYRHTRFGAHVLAVGDNARAARVSGVKVERVKVAVLVISGLCAALAGLLYAGRLHGATYTLGETDMLTVIAAVIVGGNRLFGGSGTVVGALVGSLVMGVLNNGLILGGLSVSQQMIARGVIILVAVALTLREEKA</sequence>
<reference evidence="7" key="2">
    <citation type="submission" date="2020-09" db="EMBL/GenBank/DDBJ databases">
        <authorList>
            <person name="Sun Q."/>
            <person name="Zhou Y."/>
        </authorList>
    </citation>
    <scope>NUCLEOTIDE SEQUENCE</scope>
    <source>
        <strain evidence="7">CGMCC 4.7201</strain>
    </source>
</reference>
<evidence type="ECO:0000256" key="5">
    <source>
        <dbReference type="ARBA" id="ARBA00023136"/>
    </source>
</evidence>
<gene>
    <name evidence="7" type="ORF">GCM10012280_49590</name>
</gene>
<name>A0A917ZUC2_9ACTN</name>
<feature type="transmembrane region" description="Helical" evidence="6">
    <location>
        <begin position="86"/>
        <end position="103"/>
    </location>
</feature>
<evidence type="ECO:0000256" key="2">
    <source>
        <dbReference type="ARBA" id="ARBA00022475"/>
    </source>
</evidence>
<comment type="caution">
    <text evidence="7">The sequence shown here is derived from an EMBL/GenBank/DDBJ whole genome shotgun (WGS) entry which is preliminary data.</text>
</comment>
<keyword evidence="3 6" id="KW-0812">Transmembrane</keyword>
<keyword evidence="8" id="KW-1185">Reference proteome</keyword>
<organism evidence="7 8">
    <name type="scientific">Wenjunlia tyrosinilytica</name>
    <dbReference type="NCBI Taxonomy" id="1544741"/>
    <lineage>
        <taxon>Bacteria</taxon>
        <taxon>Bacillati</taxon>
        <taxon>Actinomycetota</taxon>
        <taxon>Actinomycetes</taxon>
        <taxon>Kitasatosporales</taxon>
        <taxon>Streptomycetaceae</taxon>
        <taxon>Wenjunlia</taxon>
    </lineage>
</organism>
<feature type="transmembrane region" description="Helical" evidence="6">
    <location>
        <begin position="138"/>
        <end position="157"/>
    </location>
</feature>
<proteinExistence type="predicted"/>
<evidence type="ECO:0000313" key="8">
    <source>
        <dbReference type="Proteomes" id="UP000641932"/>
    </source>
</evidence>
<comment type="subcellular location">
    <subcellularLocation>
        <location evidence="1">Cell membrane</location>
        <topology evidence="1">Multi-pass membrane protein</topology>
    </subcellularLocation>
</comment>
<evidence type="ECO:0000256" key="4">
    <source>
        <dbReference type="ARBA" id="ARBA00022989"/>
    </source>
</evidence>
<feature type="transmembrane region" description="Helical" evidence="6">
    <location>
        <begin position="59"/>
        <end position="79"/>
    </location>
</feature>
<dbReference type="GO" id="GO:0022857">
    <property type="term" value="F:transmembrane transporter activity"/>
    <property type="evidence" value="ECO:0007669"/>
    <property type="project" value="InterPro"/>
</dbReference>
<dbReference type="AlphaFoldDB" id="A0A917ZUC2"/>
<dbReference type="EMBL" id="BMMS01000023">
    <property type="protein sequence ID" value="GGO94511.1"/>
    <property type="molecule type" value="Genomic_DNA"/>
</dbReference>
<feature type="transmembrane region" description="Helical" evidence="6">
    <location>
        <begin position="30"/>
        <end position="47"/>
    </location>
</feature>
<accession>A0A917ZUC2</accession>
<dbReference type="InterPro" id="IPR001851">
    <property type="entry name" value="ABC_transp_permease"/>
</dbReference>
<dbReference type="RefSeq" id="WP_229698716.1">
    <property type="nucleotide sequence ID" value="NZ_BMMS01000023.1"/>
</dbReference>
<evidence type="ECO:0000313" key="7">
    <source>
        <dbReference type="EMBL" id="GGO94511.1"/>
    </source>
</evidence>
<protein>
    <submittedName>
        <fullName evidence="7">ABC transporter permease</fullName>
    </submittedName>
</protein>
<dbReference type="CDD" id="cd06579">
    <property type="entry name" value="TM_PBP1_transp_AraH_like"/>
    <property type="match status" value="1"/>
</dbReference>
<dbReference type="GO" id="GO:0005886">
    <property type="term" value="C:plasma membrane"/>
    <property type="evidence" value="ECO:0007669"/>
    <property type="project" value="UniProtKB-SubCell"/>
</dbReference>
<evidence type="ECO:0000256" key="3">
    <source>
        <dbReference type="ARBA" id="ARBA00022692"/>
    </source>
</evidence>
<evidence type="ECO:0000256" key="1">
    <source>
        <dbReference type="ARBA" id="ARBA00004651"/>
    </source>
</evidence>
<reference evidence="7" key="1">
    <citation type="journal article" date="2014" name="Int. J. Syst. Evol. Microbiol.">
        <title>Complete genome sequence of Corynebacterium casei LMG S-19264T (=DSM 44701T), isolated from a smear-ripened cheese.</title>
        <authorList>
            <consortium name="US DOE Joint Genome Institute (JGI-PGF)"/>
            <person name="Walter F."/>
            <person name="Albersmeier A."/>
            <person name="Kalinowski J."/>
            <person name="Ruckert C."/>
        </authorList>
    </citation>
    <scope>NUCLEOTIDE SEQUENCE</scope>
    <source>
        <strain evidence="7">CGMCC 4.7201</strain>
    </source>
</reference>
<evidence type="ECO:0000256" key="6">
    <source>
        <dbReference type="SAM" id="Phobius"/>
    </source>
</evidence>
<keyword evidence="4 6" id="KW-1133">Transmembrane helix</keyword>
<feature type="transmembrane region" description="Helical" evidence="6">
    <location>
        <begin position="109"/>
        <end position="131"/>
    </location>
</feature>
<dbReference type="PANTHER" id="PTHR32196">
    <property type="entry name" value="ABC TRANSPORTER PERMEASE PROTEIN YPHD-RELATED-RELATED"/>
    <property type="match status" value="1"/>
</dbReference>